<comment type="caution">
    <text evidence="1">The sequence shown here is derived from an EMBL/GenBank/DDBJ whole genome shotgun (WGS) entry which is preliminary data.</text>
</comment>
<name>A0A0W0FD33_MONRR</name>
<proteinExistence type="predicted"/>
<gene>
    <name evidence="1" type="ORF">WG66_13222</name>
</gene>
<protein>
    <submittedName>
        <fullName evidence="1">Uncharacterized protein</fullName>
    </submittedName>
</protein>
<dbReference type="Proteomes" id="UP000054988">
    <property type="component" value="Unassembled WGS sequence"/>
</dbReference>
<evidence type="ECO:0000313" key="2">
    <source>
        <dbReference type="Proteomes" id="UP000054988"/>
    </source>
</evidence>
<accession>A0A0W0FD33</accession>
<reference evidence="1 2" key="1">
    <citation type="submission" date="2015-12" db="EMBL/GenBank/DDBJ databases">
        <title>Draft genome sequence of Moniliophthora roreri, the causal agent of frosty pod rot of cacao.</title>
        <authorList>
            <person name="Aime M.C."/>
            <person name="Diaz-Valderrama J.R."/>
            <person name="Kijpornyongpan T."/>
            <person name="Phillips-Mora W."/>
        </authorList>
    </citation>
    <scope>NUCLEOTIDE SEQUENCE [LARGE SCALE GENOMIC DNA]</scope>
    <source>
        <strain evidence="1 2">MCA 2952</strain>
    </source>
</reference>
<evidence type="ECO:0000313" key="1">
    <source>
        <dbReference type="EMBL" id="KTB34202.1"/>
    </source>
</evidence>
<dbReference type="EMBL" id="LATX01002109">
    <property type="protein sequence ID" value="KTB34202.1"/>
    <property type="molecule type" value="Genomic_DNA"/>
</dbReference>
<sequence>MSSPFMIKPVHSGITLTYYCDSLRGTLVIYDSNNLYMNMYNVDDKSTVITLANWYHAKAKTGLSLVETELFHIFAGQCYSYIVCQYNLLHL</sequence>
<dbReference type="AlphaFoldDB" id="A0A0W0FD33"/>
<organism evidence="1 2">
    <name type="scientific">Moniliophthora roreri</name>
    <name type="common">Frosty pod rot fungus</name>
    <name type="synonym">Monilia roreri</name>
    <dbReference type="NCBI Taxonomy" id="221103"/>
    <lineage>
        <taxon>Eukaryota</taxon>
        <taxon>Fungi</taxon>
        <taxon>Dikarya</taxon>
        <taxon>Basidiomycota</taxon>
        <taxon>Agaricomycotina</taxon>
        <taxon>Agaricomycetes</taxon>
        <taxon>Agaricomycetidae</taxon>
        <taxon>Agaricales</taxon>
        <taxon>Marasmiineae</taxon>
        <taxon>Marasmiaceae</taxon>
        <taxon>Moniliophthora</taxon>
    </lineage>
</organism>